<name>A0A1F6MRD4_9BACT</name>
<dbReference type="InterPro" id="IPR006225">
    <property type="entry name" value="PsdUridine_synth_RluC/D"/>
</dbReference>
<dbReference type="SMART" id="SM00363">
    <property type="entry name" value="S4"/>
    <property type="match status" value="1"/>
</dbReference>
<dbReference type="Proteomes" id="UP000178347">
    <property type="component" value="Unassembled WGS sequence"/>
</dbReference>
<dbReference type="CDD" id="cd02869">
    <property type="entry name" value="PseudoU_synth_RluA_like"/>
    <property type="match status" value="1"/>
</dbReference>
<dbReference type="InterPro" id="IPR002942">
    <property type="entry name" value="S4_RNA-bd"/>
</dbReference>
<dbReference type="PROSITE" id="PS50889">
    <property type="entry name" value="S4"/>
    <property type="match status" value="1"/>
</dbReference>
<evidence type="ECO:0000256" key="4">
    <source>
        <dbReference type="PROSITE-ProRule" id="PRU00182"/>
    </source>
</evidence>
<dbReference type="InterPro" id="IPR006145">
    <property type="entry name" value="PsdUridine_synth_RsuA/RluA"/>
</dbReference>
<keyword evidence="4" id="KW-0694">RNA-binding</keyword>
<keyword evidence="2 5" id="KW-0413">Isomerase</keyword>
<sequence length="334" mass="38853">MKEAKKHRFLVKKSDRGERLDVFLSEKLSITRSQAQKMVKQDLVLVNGNLPKKAGERVKEKDAVKIKNKKIKMENVESIGVEEKKNIKNQKIKKSGNCKIISETGDYVVVEKPAGMLAHPTEANEADTLVDWLIRKYPKIKKIGDNSKRPGIVHRLDKEASGLLVVARNQKMFEHLKKQFQDRTIDKEYLVLVYGKMERQHDAIDFAIDRGKDGKMVSRPKVDLLKLKSMRSVQPGKEALTEFTVEKEYGRFSLLRVKIYTGRTHQIRVHMFAYNHPVVGDNLYFNRKLTKKNETKLNRLFLHAAKLCFEDLSRERMCFESRLPEELEEYLKNL</sequence>
<dbReference type="Gene3D" id="3.10.290.10">
    <property type="entry name" value="RNA-binding S4 domain"/>
    <property type="match status" value="1"/>
</dbReference>
<evidence type="ECO:0000313" key="8">
    <source>
        <dbReference type="Proteomes" id="UP000178347"/>
    </source>
</evidence>
<accession>A0A1F6MRD4</accession>
<dbReference type="PANTHER" id="PTHR21600:SF44">
    <property type="entry name" value="RIBOSOMAL LARGE SUBUNIT PSEUDOURIDINE SYNTHASE D"/>
    <property type="match status" value="1"/>
</dbReference>
<organism evidence="7 8">
    <name type="scientific">Candidatus Magasanikbacteria bacterium RIFCSPLOWO2_12_FULL_43_12</name>
    <dbReference type="NCBI Taxonomy" id="1798692"/>
    <lineage>
        <taxon>Bacteria</taxon>
        <taxon>Candidatus Magasanikiibacteriota</taxon>
    </lineage>
</organism>
<comment type="catalytic activity">
    <reaction evidence="5">
        <text>a uridine in RNA = a pseudouridine in RNA</text>
        <dbReference type="Rhea" id="RHEA:48348"/>
        <dbReference type="Rhea" id="RHEA-COMP:12068"/>
        <dbReference type="Rhea" id="RHEA-COMP:12069"/>
        <dbReference type="ChEBI" id="CHEBI:65314"/>
        <dbReference type="ChEBI" id="CHEBI:65315"/>
    </reaction>
</comment>
<comment type="caution">
    <text evidence="7">The sequence shown here is derived from an EMBL/GenBank/DDBJ whole genome shotgun (WGS) entry which is preliminary data.</text>
</comment>
<evidence type="ECO:0000256" key="2">
    <source>
        <dbReference type="ARBA" id="ARBA00023235"/>
    </source>
</evidence>
<proteinExistence type="inferred from homology"/>
<comment type="function">
    <text evidence="5">Responsible for synthesis of pseudouridine from uracil.</text>
</comment>
<dbReference type="Pfam" id="PF01479">
    <property type="entry name" value="S4"/>
    <property type="match status" value="1"/>
</dbReference>
<evidence type="ECO:0000256" key="1">
    <source>
        <dbReference type="ARBA" id="ARBA00010876"/>
    </source>
</evidence>
<dbReference type="Pfam" id="PF00849">
    <property type="entry name" value="PseudoU_synth_2"/>
    <property type="match status" value="1"/>
</dbReference>
<dbReference type="EMBL" id="MFQN01000022">
    <property type="protein sequence ID" value="OGH74226.1"/>
    <property type="molecule type" value="Genomic_DNA"/>
</dbReference>
<feature type="domain" description="RNA-binding S4" evidence="6">
    <location>
        <begin position="18"/>
        <end position="77"/>
    </location>
</feature>
<dbReference type="InterPro" id="IPR020103">
    <property type="entry name" value="PsdUridine_synth_cat_dom_sf"/>
</dbReference>
<dbReference type="SUPFAM" id="SSF55174">
    <property type="entry name" value="Alpha-L RNA-binding motif"/>
    <property type="match status" value="1"/>
</dbReference>
<dbReference type="CDD" id="cd00165">
    <property type="entry name" value="S4"/>
    <property type="match status" value="1"/>
</dbReference>
<dbReference type="STRING" id="1798692.A3G00_02825"/>
<reference evidence="7 8" key="1">
    <citation type="journal article" date="2016" name="Nat. Commun.">
        <title>Thousands of microbial genomes shed light on interconnected biogeochemical processes in an aquifer system.</title>
        <authorList>
            <person name="Anantharaman K."/>
            <person name="Brown C.T."/>
            <person name="Hug L.A."/>
            <person name="Sharon I."/>
            <person name="Castelle C.J."/>
            <person name="Probst A.J."/>
            <person name="Thomas B.C."/>
            <person name="Singh A."/>
            <person name="Wilkins M.J."/>
            <person name="Karaoz U."/>
            <person name="Brodie E.L."/>
            <person name="Williams K.H."/>
            <person name="Hubbard S.S."/>
            <person name="Banfield J.F."/>
        </authorList>
    </citation>
    <scope>NUCLEOTIDE SEQUENCE [LARGE SCALE GENOMIC DNA]</scope>
</reference>
<dbReference type="Gene3D" id="3.30.2350.10">
    <property type="entry name" value="Pseudouridine synthase"/>
    <property type="match status" value="1"/>
</dbReference>
<dbReference type="GO" id="GO:0003723">
    <property type="term" value="F:RNA binding"/>
    <property type="evidence" value="ECO:0007669"/>
    <property type="project" value="UniProtKB-KW"/>
</dbReference>
<dbReference type="PANTHER" id="PTHR21600">
    <property type="entry name" value="MITOCHONDRIAL RNA PSEUDOURIDINE SYNTHASE"/>
    <property type="match status" value="1"/>
</dbReference>
<dbReference type="InterPro" id="IPR050188">
    <property type="entry name" value="RluA_PseudoU_synthase"/>
</dbReference>
<dbReference type="SUPFAM" id="SSF55120">
    <property type="entry name" value="Pseudouridine synthase"/>
    <property type="match status" value="1"/>
</dbReference>
<dbReference type="InterPro" id="IPR036986">
    <property type="entry name" value="S4_RNA-bd_sf"/>
</dbReference>
<evidence type="ECO:0000259" key="6">
    <source>
        <dbReference type="SMART" id="SM00363"/>
    </source>
</evidence>
<evidence type="ECO:0000256" key="5">
    <source>
        <dbReference type="RuleBase" id="RU362028"/>
    </source>
</evidence>
<gene>
    <name evidence="7" type="ORF">A3G00_02825</name>
</gene>
<evidence type="ECO:0000313" key="7">
    <source>
        <dbReference type="EMBL" id="OGH74226.1"/>
    </source>
</evidence>
<dbReference type="NCBIfam" id="TIGR00005">
    <property type="entry name" value="rluA_subfam"/>
    <property type="match status" value="1"/>
</dbReference>
<dbReference type="AlphaFoldDB" id="A0A1F6MRD4"/>
<feature type="active site" evidence="3">
    <location>
        <position position="157"/>
    </location>
</feature>
<protein>
    <recommendedName>
        <fullName evidence="5">Pseudouridine synthase</fullName>
        <ecNumber evidence="5">5.4.99.-</ecNumber>
    </recommendedName>
</protein>
<evidence type="ECO:0000256" key="3">
    <source>
        <dbReference type="PIRSR" id="PIRSR606225-1"/>
    </source>
</evidence>
<dbReference type="GO" id="GO:0120159">
    <property type="term" value="F:rRNA pseudouridine synthase activity"/>
    <property type="evidence" value="ECO:0007669"/>
    <property type="project" value="UniProtKB-ARBA"/>
</dbReference>
<comment type="similarity">
    <text evidence="1 5">Belongs to the pseudouridine synthase RluA family.</text>
</comment>
<dbReference type="GO" id="GO:0000455">
    <property type="term" value="P:enzyme-directed rRNA pseudouridine synthesis"/>
    <property type="evidence" value="ECO:0007669"/>
    <property type="project" value="UniProtKB-ARBA"/>
</dbReference>
<dbReference type="EC" id="5.4.99.-" evidence="5"/>